<dbReference type="GO" id="GO:0061630">
    <property type="term" value="F:ubiquitin protein ligase activity"/>
    <property type="evidence" value="ECO:0007669"/>
    <property type="project" value="UniProtKB-EC"/>
</dbReference>
<evidence type="ECO:0000313" key="14">
    <source>
        <dbReference type="EMBL" id="CAH2070023.1"/>
    </source>
</evidence>
<keyword evidence="9" id="KW-0862">Zinc</keyword>
<dbReference type="Proteomes" id="UP000836841">
    <property type="component" value="Chromosome 6"/>
</dbReference>
<keyword evidence="7 12" id="KW-0863">Zinc-finger</keyword>
<evidence type="ECO:0000256" key="10">
    <source>
        <dbReference type="ARBA" id="ARBA00022989"/>
    </source>
</evidence>
<keyword evidence="6" id="KW-0479">Metal-binding</keyword>
<evidence type="ECO:0000256" key="11">
    <source>
        <dbReference type="ARBA" id="ARBA00023136"/>
    </source>
</evidence>
<keyword evidence="15" id="KW-1185">Reference proteome</keyword>
<reference evidence="14 15" key="1">
    <citation type="submission" date="2022-03" db="EMBL/GenBank/DDBJ databases">
        <authorList>
            <person name="Nunn A."/>
            <person name="Chopra R."/>
            <person name="Nunn A."/>
            <person name="Contreras Garrido A."/>
        </authorList>
    </citation>
    <scope>NUCLEOTIDE SEQUENCE [LARGE SCALE GENOMIC DNA]</scope>
</reference>
<name>A0AAU9SRY6_THLAR</name>
<dbReference type="PANTHER" id="PTHR45977">
    <property type="entry name" value="TARGET OF ERK KINASE MPK-1"/>
    <property type="match status" value="1"/>
</dbReference>
<accession>A0AAU9SRY6</accession>
<dbReference type="GO" id="GO:0016020">
    <property type="term" value="C:membrane"/>
    <property type="evidence" value="ECO:0007669"/>
    <property type="project" value="UniProtKB-SubCell"/>
</dbReference>
<evidence type="ECO:0000256" key="7">
    <source>
        <dbReference type="ARBA" id="ARBA00022771"/>
    </source>
</evidence>
<evidence type="ECO:0000256" key="1">
    <source>
        <dbReference type="ARBA" id="ARBA00000900"/>
    </source>
</evidence>
<keyword evidence="10" id="KW-1133">Transmembrane helix</keyword>
<dbReference type="Pfam" id="PF13639">
    <property type="entry name" value="zf-RING_2"/>
    <property type="match status" value="1"/>
</dbReference>
<dbReference type="PANTHER" id="PTHR45977:SF13">
    <property type="entry name" value="GB|AAF27103.1"/>
    <property type="match status" value="1"/>
</dbReference>
<sequence>MEATPDFTYEIENNPEPQEIGTIVIYTTFLSQVNMDPILTRSRFSCSLPTTEFIEDNASPRKEELYSFLKESGVDEDDTIKLIEKLIELALSVTSSVEYRPHYALSIWLTLSIGVVPSSQELVLDDSQFEEAIRASLDDYERNIGFRPASKLGVGSLSRRRYKRKPKTSLVSNCKTKGKTSSITNHCTICLEEFKNGRKVVTLPCGHEFDNKCIVKWFKVSHVCPLCRFELPSEDDFSQTTTIF</sequence>
<evidence type="ECO:0000259" key="13">
    <source>
        <dbReference type="PROSITE" id="PS50089"/>
    </source>
</evidence>
<keyword evidence="8" id="KW-0833">Ubl conjugation pathway</keyword>
<dbReference type="GO" id="GO:0008270">
    <property type="term" value="F:zinc ion binding"/>
    <property type="evidence" value="ECO:0007669"/>
    <property type="project" value="UniProtKB-KW"/>
</dbReference>
<organism evidence="14 15">
    <name type="scientific">Thlaspi arvense</name>
    <name type="common">Field penny-cress</name>
    <dbReference type="NCBI Taxonomy" id="13288"/>
    <lineage>
        <taxon>Eukaryota</taxon>
        <taxon>Viridiplantae</taxon>
        <taxon>Streptophyta</taxon>
        <taxon>Embryophyta</taxon>
        <taxon>Tracheophyta</taxon>
        <taxon>Spermatophyta</taxon>
        <taxon>Magnoliopsida</taxon>
        <taxon>eudicotyledons</taxon>
        <taxon>Gunneridae</taxon>
        <taxon>Pentapetalae</taxon>
        <taxon>rosids</taxon>
        <taxon>malvids</taxon>
        <taxon>Brassicales</taxon>
        <taxon>Brassicaceae</taxon>
        <taxon>Thlaspideae</taxon>
        <taxon>Thlaspi</taxon>
    </lineage>
</organism>
<evidence type="ECO:0000256" key="8">
    <source>
        <dbReference type="ARBA" id="ARBA00022786"/>
    </source>
</evidence>
<evidence type="ECO:0000313" key="15">
    <source>
        <dbReference type="Proteomes" id="UP000836841"/>
    </source>
</evidence>
<feature type="domain" description="RING-type" evidence="13">
    <location>
        <begin position="187"/>
        <end position="228"/>
    </location>
</feature>
<evidence type="ECO:0000256" key="2">
    <source>
        <dbReference type="ARBA" id="ARBA00004141"/>
    </source>
</evidence>
<proteinExistence type="predicted"/>
<dbReference type="GO" id="GO:0006511">
    <property type="term" value="P:ubiquitin-dependent protein catabolic process"/>
    <property type="evidence" value="ECO:0007669"/>
    <property type="project" value="TreeGrafter"/>
</dbReference>
<dbReference type="SUPFAM" id="SSF57850">
    <property type="entry name" value="RING/U-box"/>
    <property type="match status" value="1"/>
</dbReference>
<dbReference type="GO" id="GO:0000325">
    <property type="term" value="C:plant-type vacuole"/>
    <property type="evidence" value="ECO:0007669"/>
    <property type="project" value="TreeGrafter"/>
</dbReference>
<dbReference type="InterPro" id="IPR001841">
    <property type="entry name" value="Znf_RING"/>
</dbReference>
<keyword evidence="4" id="KW-0808">Transferase</keyword>
<dbReference type="AlphaFoldDB" id="A0AAU9SRY6"/>
<protein>
    <recommendedName>
        <fullName evidence="3">RING-type E3 ubiquitin transferase</fullName>
        <ecNumber evidence="3">2.3.2.27</ecNumber>
    </recommendedName>
</protein>
<evidence type="ECO:0000256" key="9">
    <source>
        <dbReference type="ARBA" id="ARBA00022833"/>
    </source>
</evidence>
<dbReference type="EMBL" id="OU466862">
    <property type="protein sequence ID" value="CAH2070023.1"/>
    <property type="molecule type" value="Genomic_DNA"/>
</dbReference>
<comment type="catalytic activity">
    <reaction evidence="1">
        <text>S-ubiquitinyl-[E2 ubiquitin-conjugating enzyme]-L-cysteine + [acceptor protein]-L-lysine = [E2 ubiquitin-conjugating enzyme]-L-cysteine + N(6)-ubiquitinyl-[acceptor protein]-L-lysine.</text>
        <dbReference type="EC" id="2.3.2.27"/>
    </reaction>
</comment>
<evidence type="ECO:0000256" key="6">
    <source>
        <dbReference type="ARBA" id="ARBA00022723"/>
    </source>
</evidence>
<keyword evidence="11" id="KW-0472">Membrane</keyword>
<evidence type="ECO:0000256" key="3">
    <source>
        <dbReference type="ARBA" id="ARBA00012483"/>
    </source>
</evidence>
<dbReference type="PROSITE" id="PS50089">
    <property type="entry name" value="ZF_RING_2"/>
    <property type="match status" value="1"/>
</dbReference>
<gene>
    <name evidence="14" type="ORF">TAV2_LOCUS18633</name>
</gene>
<dbReference type="GO" id="GO:0016567">
    <property type="term" value="P:protein ubiquitination"/>
    <property type="evidence" value="ECO:0007669"/>
    <property type="project" value="TreeGrafter"/>
</dbReference>
<evidence type="ECO:0000256" key="4">
    <source>
        <dbReference type="ARBA" id="ARBA00022679"/>
    </source>
</evidence>
<comment type="subcellular location">
    <subcellularLocation>
        <location evidence="2">Membrane</location>
        <topology evidence="2">Multi-pass membrane protein</topology>
    </subcellularLocation>
</comment>
<dbReference type="SMART" id="SM00184">
    <property type="entry name" value="RING"/>
    <property type="match status" value="1"/>
</dbReference>
<dbReference type="EC" id="2.3.2.27" evidence="3"/>
<dbReference type="Gene3D" id="3.30.40.10">
    <property type="entry name" value="Zinc/RING finger domain, C3HC4 (zinc finger)"/>
    <property type="match status" value="1"/>
</dbReference>
<dbReference type="CDD" id="cd16454">
    <property type="entry name" value="RING-H2_PA-TM-RING"/>
    <property type="match status" value="1"/>
</dbReference>
<evidence type="ECO:0000256" key="5">
    <source>
        <dbReference type="ARBA" id="ARBA00022692"/>
    </source>
</evidence>
<dbReference type="InterPro" id="IPR013083">
    <property type="entry name" value="Znf_RING/FYVE/PHD"/>
</dbReference>
<keyword evidence="5" id="KW-0812">Transmembrane</keyword>
<evidence type="ECO:0000256" key="12">
    <source>
        <dbReference type="PROSITE-ProRule" id="PRU00175"/>
    </source>
</evidence>